<comment type="similarity">
    <text evidence="2">Belongs to the diacylglycerol/lipid kinase family.</text>
</comment>
<dbReference type="PANTHER" id="PTHR12358">
    <property type="entry name" value="SPHINGOSINE KINASE"/>
    <property type="match status" value="1"/>
</dbReference>
<dbReference type="EC" id="2.7.1.-" evidence="4"/>
<reference evidence="5" key="1">
    <citation type="journal article" date="2019" name="Int. J. Syst. Evol. Microbiol.">
        <title>The Global Catalogue of Microorganisms (GCM) 10K type strain sequencing project: providing services to taxonomists for standard genome sequencing and annotation.</title>
        <authorList>
            <consortium name="The Broad Institute Genomics Platform"/>
            <consortium name="The Broad Institute Genome Sequencing Center for Infectious Disease"/>
            <person name="Wu L."/>
            <person name="Ma J."/>
        </authorList>
    </citation>
    <scope>NUCLEOTIDE SEQUENCE [LARGE SCALE GENOMIC DNA]</scope>
    <source>
        <strain evidence="5">PJ61</strain>
    </source>
</reference>
<dbReference type="SUPFAM" id="SSF111331">
    <property type="entry name" value="NAD kinase/diacylglycerol kinase-like"/>
    <property type="match status" value="1"/>
</dbReference>
<evidence type="ECO:0000256" key="2">
    <source>
        <dbReference type="ARBA" id="ARBA00005983"/>
    </source>
</evidence>
<comment type="caution">
    <text evidence="4">The sequence shown here is derived from an EMBL/GenBank/DDBJ whole genome shotgun (WGS) entry which is preliminary data.</text>
</comment>
<comment type="cofactor">
    <cofactor evidence="1">
        <name>Mg(2+)</name>
        <dbReference type="ChEBI" id="CHEBI:18420"/>
    </cofactor>
</comment>
<dbReference type="GO" id="GO:0016301">
    <property type="term" value="F:kinase activity"/>
    <property type="evidence" value="ECO:0007669"/>
    <property type="project" value="UniProtKB-KW"/>
</dbReference>
<name>A0ABV8WKP2_9MICC</name>
<dbReference type="InterPro" id="IPR001206">
    <property type="entry name" value="Diacylglycerol_kinase_cat_dom"/>
</dbReference>
<dbReference type="Gene3D" id="3.40.50.10330">
    <property type="entry name" value="Probable inorganic polyphosphate/atp-NAD kinase, domain 1"/>
    <property type="match status" value="1"/>
</dbReference>
<proteinExistence type="inferred from homology"/>
<dbReference type="PROSITE" id="PS50146">
    <property type="entry name" value="DAGK"/>
    <property type="match status" value="1"/>
</dbReference>
<dbReference type="RefSeq" id="WP_376977450.1">
    <property type="nucleotide sequence ID" value="NZ_JBHSDQ010000003.1"/>
</dbReference>
<dbReference type="Gene3D" id="2.60.200.40">
    <property type="match status" value="1"/>
</dbReference>
<dbReference type="EMBL" id="JBHSDQ010000003">
    <property type="protein sequence ID" value="MFC4396515.1"/>
    <property type="molecule type" value="Genomic_DNA"/>
</dbReference>
<accession>A0ABV8WKP2</accession>
<sequence length="384" mass="40792">MNEYEASLVIKSGAELLSSASSDPRSDEGYAAVKANISEALERIAEALGNFEASSGAPSRSTGWVQDLRRVADDLVNRRAGMPMAAGYPDRPPAARFDRAVLVFNPGRPGMTARINELQRELAAEAPDLQVDVLPTGFAGHARGLARSVAAAGSPLIVSVSGDGGYNEVVNGVMDVPDSKAVCTVVAAGNANDHHRSMSKRPLPEAVRDDPVRHIDLLRITFGKEQPERVHYAHSYIGFGLTPLMAIGIERGGKGKILELVSVARTLSHLRPFELVRADGATACLDSLILANISRMAKYGTVSESVHPDDGRFEVVTLPHSGRWKMALMTLRAVTLGLGNQPSVSSYAFTTGDAVPCQIDGEVRHLPASTDVLVESAKGALAVI</sequence>
<evidence type="ECO:0000313" key="5">
    <source>
        <dbReference type="Proteomes" id="UP001595778"/>
    </source>
</evidence>
<protein>
    <submittedName>
        <fullName evidence="4">Diacylglycerol/lipid kinase family protein</fullName>
        <ecNumber evidence="4">2.7.1.-</ecNumber>
    </submittedName>
</protein>
<evidence type="ECO:0000256" key="1">
    <source>
        <dbReference type="ARBA" id="ARBA00001946"/>
    </source>
</evidence>
<gene>
    <name evidence="4" type="ORF">ACFO0G_10485</name>
</gene>
<dbReference type="InterPro" id="IPR016064">
    <property type="entry name" value="NAD/diacylglycerol_kinase_sf"/>
</dbReference>
<dbReference type="PANTHER" id="PTHR12358:SF54">
    <property type="entry name" value="SPHINGOSINE KINASE RELATED PROTEIN"/>
    <property type="match status" value="1"/>
</dbReference>
<evidence type="ECO:0000259" key="3">
    <source>
        <dbReference type="PROSITE" id="PS50146"/>
    </source>
</evidence>
<evidence type="ECO:0000313" key="4">
    <source>
        <dbReference type="EMBL" id="MFC4396515.1"/>
    </source>
</evidence>
<keyword evidence="4" id="KW-0418">Kinase</keyword>
<dbReference type="InterPro" id="IPR050187">
    <property type="entry name" value="Lipid_Phosphate_FormReg"/>
</dbReference>
<dbReference type="Proteomes" id="UP001595778">
    <property type="component" value="Unassembled WGS sequence"/>
</dbReference>
<keyword evidence="4" id="KW-0808">Transferase</keyword>
<dbReference type="Pfam" id="PF00781">
    <property type="entry name" value="DAGK_cat"/>
    <property type="match status" value="1"/>
</dbReference>
<organism evidence="4 5">
    <name type="scientific">Arthrobacter sedimenti</name>
    <dbReference type="NCBI Taxonomy" id="2694931"/>
    <lineage>
        <taxon>Bacteria</taxon>
        <taxon>Bacillati</taxon>
        <taxon>Actinomycetota</taxon>
        <taxon>Actinomycetes</taxon>
        <taxon>Micrococcales</taxon>
        <taxon>Micrococcaceae</taxon>
        <taxon>Arthrobacter</taxon>
    </lineage>
</organism>
<dbReference type="InterPro" id="IPR017438">
    <property type="entry name" value="ATP-NAD_kinase_N"/>
</dbReference>
<keyword evidence="5" id="KW-1185">Reference proteome</keyword>
<feature type="domain" description="DAGKc" evidence="3">
    <location>
        <begin position="95"/>
        <end position="224"/>
    </location>
</feature>